<feature type="domain" description="PAS" evidence="11">
    <location>
        <begin position="262"/>
        <end position="331"/>
    </location>
</feature>
<feature type="domain" description="PAC" evidence="12">
    <location>
        <begin position="457"/>
        <end position="509"/>
    </location>
</feature>
<dbReference type="SMART" id="SM00091">
    <property type="entry name" value="PAS"/>
    <property type="match status" value="4"/>
</dbReference>
<dbReference type="InterPro" id="IPR003661">
    <property type="entry name" value="HisK_dim/P_dom"/>
</dbReference>
<dbReference type="InterPro" id="IPR029016">
    <property type="entry name" value="GAF-like_dom_sf"/>
</dbReference>
<dbReference type="Pfam" id="PF01590">
    <property type="entry name" value="GAF"/>
    <property type="match status" value="1"/>
</dbReference>
<keyword evidence="6" id="KW-0418">Kinase</keyword>
<dbReference type="NCBIfam" id="TIGR00229">
    <property type="entry name" value="sensory_box"/>
    <property type="match status" value="3"/>
</dbReference>
<dbReference type="EC" id="2.7.13.3" evidence="2"/>
<dbReference type="InterPro" id="IPR003594">
    <property type="entry name" value="HATPase_dom"/>
</dbReference>
<dbReference type="Gene3D" id="1.10.287.130">
    <property type="match status" value="1"/>
</dbReference>
<reference evidence="14" key="1">
    <citation type="journal article" date="2019" name="Int. J. Syst. Evol. Microbiol.">
        <title>The Global Catalogue of Microorganisms (GCM) 10K type strain sequencing project: providing services to taxonomists for standard genome sequencing and annotation.</title>
        <authorList>
            <consortium name="The Broad Institute Genomics Platform"/>
            <consortium name="The Broad Institute Genome Sequencing Center for Infectious Disease"/>
            <person name="Wu L."/>
            <person name="Ma J."/>
        </authorList>
    </citation>
    <scope>NUCLEOTIDE SEQUENCE [LARGE SCALE GENOMIC DNA]</scope>
    <source>
        <strain evidence="14">KCTC 42217</strain>
    </source>
</reference>
<sequence length="908" mass="100023">MSEENLFANGQADKAETQSLLDDLPVAVYSCNAKGYITAYNKAAAKLWGNDPEIGRDLWCGPWKIYYPDGRPMLTEDHPISRTLKYGVAIEGEEIIVERPDGTRLNLRPLPVPKFDQEGKLIGAVNTLIDVTHQTRSDEKQAILAAIVNTSDDAIISKTLQGIITSWNKSAERLFGYTEEEAIGKHITMLIPPERLDEEDFIIKNISRGNPIDHFETIRISKDGRRIPISLSVSPVKDSRGIIIGASKIARDITAVKKAYEKQAILAAIVDTSDDAIISKSLEGIITSWNKAAERLFGYSEKEAVGMHITMLIPPDRLHEENLILDNISKGLPIDHFETFRLTKDGRQIPISLSVSPIKDSQGQVIGASKIVRDLTYLKRADERQATLAAIVNTSDDAIISKTLDGIITSWNNAAEKTFGYTEAEVIGKHISLLIPDDRLNEEDVIIGKVSQGDKIDHFETVRKSKDGKEIPISLSVSPIKDSKGTVIGASKIARDVSALKRALEESERNAANLKIINTLGKEIAEDLDIEAILQKVTDATTKLTGAAFGAFFYNTYDQDGEAYMLYTLSGAPKEAFEKFGMPRNTAVFHATFSGEGVVRVDDITTDPRYGKSAPHYGMPMGHLPVVSYLAMPVKTNSGEVIGGLFFGHPEAGKFSKEHEDLVAAIASQASVSLANGKLYNEVVSLNAKKDEFIGMASHELKTPLTSISGYMQILQRLHPDEKSKSFISKTVQQVRKLSALVNDLLDVSKIEAGKLQLVKRDFDLIKVMADAVELIRNAQTSHSISFLSNSESIIINADPNRIEQLIVNLLTNAIKYSPSANQIEVILQNSKEQVTVGVKDWGMGIEKEKLKNIFTRFYRVEGLNPSISGLGIGLYICKEIVDRHGGKIWVESVYGKGSAFWFTLPKT</sequence>
<keyword evidence="14" id="KW-1185">Reference proteome</keyword>
<dbReference type="PROSITE" id="PS50109">
    <property type="entry name" value="HIS_KIN"/>
    <property type="match status" value="1"/>
</dbReference>
<evidence type="ECO:0000256" key="5">
    <source>
        <dbReference type="ARBA" id="ARBA00022741"/>
    </source>
</evidence>
<evidence type="ECO:0000256" key="1">
    <source>
        <dbReference type="ARBA" id="ARBA00000085"/>
    </source>
</evidence>
<evidence type="ECO:0000256" key="3">
    <source>
        <dbReference type="ARBA" id="ARBA00022553"/>
    </source>
</evidence>
<dbReference type="SUPFAM" id="SSF55781">
    <property type="entry name" value="GAF domain-like"/>
    <property type="match status" value="1"/>
</dbReference>
<dbReference type="Gene3D" id="3.30.450.40">
    <property type="match status" value="1"/>
</dbReference>
<gene>
    <name evidence="13" type="ORF">ACFSJU_16285</name>
</gene>
<dbReference type="Pfam" id="PF00512">
    <property type="entry name" value="HisKA"/>
    <property type="match status" value="1"/>
</dbReference>
<evidence type="ECO:0000256" key="4">
    <source>
        <dbReference type="ARBA" id="ARBA00022679"/>
    </source>
</evidence>
<dbReference type="PANTHER" id="PTHR41523:SF8">
    <property type="entry name" value="ETHYLENE RESPONSE SENSOR PROTEIN"/>
    <property type="match status" value="1"/>
</dbReference>
<keyword evidence="5" id="KW-0547">Nucleotide-binding</keyword>
<feature type="domain" description="PAS" evidence="11">
    <location>
        <begin position="140"/>
        <end position="210"/>
    </location>
</feature>
<dbReference type="CDD" id="cd00082">
    <property type="entry name" value="HisKA"/>
    <property type="match status" value="1"/>
</dbReference>
<comment type="caution">
    <text evidence="13">The sequence shown here is derived from an EMBL/GenBank/DDBJ whole genome shotgun (WGS) entry which is preliminary data.</text>
</comment>
<comment type="catalytic activity">
    <reaction evidence="1">
        <text>ATP + protein L-histidine = ADP + protein N-phospho-L-histidine.</text>
        <dbReference type="EC" id="2.7.13.3"/>
    </reaction>
</comment>
<dbReference type="PROSITE" id="PS50113">
    <property type="entry name" value="PAC"/>
    <property type="match status" value="4"/>
</dbReference>
<dbReference type="SMART" id="SM00388">
    <property type="entry name" value="HisKA"/>
    <property type="match status" value="1"/>
</dbReference>
<dbReference type="PRINTS" id="PR00344">
    <property type="entry name" value="BCTRLSENSOR"/>
</dbReference>
<evidence type="ECO:0000256" key="6">
    <source>
        <dbReference type="ARBA" id="ARBA00022777"/>
    </source>
</evidence>
<evidence type="ECO:0000256" key="8">
    <source>
        <dbReference type="ARBA" id="ARBA00023026"/>
    </source>
</evidence>
<dbReference type="InterPro" id="IPR004358">
    <property type="entry name" value="Sig_transdc_His_kin-like_C"/>
</dbReference>
<dbReference type="InterPro" id="IPR035965">
    <property type="entry name" value="PAS-like_dom_sf"/>
</dbReference>
<feature type="domain" description="PAC" evidence="12">
    <location>
        <begin position="335"/>
        <end position="387"/>
    </location>
</feature>
<dbReference type="InterPro" id="IPR013767">
    <property type="entry name" value="PAS_fold"/>
</dbReference>
<dbReference type="Pfam" id="PF00989">
    <property type="entry name" value="PAS"/>
    <property type="match status" value="3"/>
</dbReference>
<dbReference type="RefSeq" id="WP_255904794.1">
    <property type="nucleotide sequence ID" value="NZ_JAFMZO010000004.1"/>
</dbReference>
<dbReference type="PROSITE" id="PS50112">
    <property type="entry name" value="PAS"/>
    <property type="match status" value="3"/>
</dbReference>
<keyword evidence="8" id="KW-0843">Virulence</keyword>
<evidence type="ECO:0000259" key="12">
    <source>
        <dbReference type="PROSITE" id="PS50113"/>
    </source>
</evidence>
<dbReference type="SMART" id="SM00065">
    <property type="entry name" value="GAF"/>
    <property type="match status" value="1"/>
</dbReference>
<dbReference type="Pfam" id="PF02518">
    <property type="entry name" value="HATPase_c"/>
    <property type="match status" value="1"/>
</dbReference>
<name>A0ABW4ZPB9_9SPHI</name>
<dbReference type="Proteomes" id="UP001597387">
    <property type="component" value="Unassembled WGS sequence"/>
</dbReference>
<feature type="coiled-coil region" evidence="9">
    <location>
        <begin position="490"/>
        <end position="517"/>
    </location>
</feature>
<dbReference type="InterPro" id="IPR000700">
    <property type="entry name" value="PAS-assoc_C"/>
</dbReference>
<evidence type="ECO:0000256" key="9">
    <source>
        <dbReference type="SAM" id="Coils"/>
    </source>
</evidence>
<feature type="domain" description="PAC" evidence="12">
    <location>
        <begin position="213"/>
        <end position="265"/>
    </location>
</feature>
<evidence type="ECO:0000256" key="7">
    <source>
        <dbReference type="ARBA" id="ARBA00022840"/>
    </source>
</evidence>
<evidence type="ECO:0000259" key="11">
    <source>
        <dbReference type="PROSITE" id="PS50112"/>
    </source>
</evidence>
<keyword evidence="7" id="KW-0067">ATP-binding</keyword>
<dbReference type="PANTHER" id="PTHR41523">
    <property type="entry name" value="TWO-COMPONENT SYSTEM SENSOR PROTEIN"/>
    <property type="match status" value="1"/>
</dbReference>
<protein>
    <recommendedName>
        <fullName evidence="2">histidine kinase</fullName>
        <ecNumber evidence="2">2.7.13.3</ecNumber>
    </recommendedName>
</protein>
<evidence type="ECO:0000313" key="14">
    <source>
        <dbReference type="Proteomes" id="UP001597387"/>
    </source>
</evidence>
<accession>A0ABW4ZPB9</accession>
<dbReference type="Gene3D" id="3.30.450.20">
    <property type="entry name" value="PAS domain"/>
    <property type="match status" value="4"/>
</dbReference>
<dbReference type="InterPro" id="IPR000014">
    <property type="entry name" value="PAS"/>
</dbReference>
<dbReference type="InterPro" id="IPR001610">
    <property type="entry name" value="PAC"/>
</dbReference>
<dbReference type="CDD" id="cd00130">
    <property type="entry name" value="PAS"/>
    <property type="match status" value="4"/>
</dbReference>
<keyword evidence="4" id="KW-0808">Transferase</keyword>
<dbReference type="Gene3D" id="3.30.565.10">
    <property type="entry name" value="Histidine kinase-like ATPase, C-terminal domain"/>
    <property type="match status" value="1"/>
</dbReference>
<proteinExistence type="predicted"/>
<keyword evidence="9" id="KW-0175">Coiled coil</keyword>
<dbReference type="Pfam" id="PF13426">
    <property type="entry name" value="PAS_9"/>
    <property type="match status" value="1"/>
</dbReference>
<keyword evidence="3" id="KW-0597">Phosphoprotein</keyword>
<dbReference type="InterPro" id="IPR005467">
    <property type="entry name" value="His_kinase_dom"/>
</dbReference>
<dbReference type="EMBL" id="JBHUHZ010000003">
    <property type="protein sequence ID" value="MFD2163969.1"/>
    <property type="molecule type" value="Genomic_DNA"/>
</dbReference>
<evidence type="ECO:0000256" key="2">
    <source>
        <dbReference type="ARBA" id="ARBA00012438"/>
    </source>
</evidence>
<feature type="domain" description="Histidine kinase" evidence="10">
    <location>
        <begin position="696"/>
        <end position="908"/>
    </location>
</feature>
<feature type="domain" description="PAS" evidence="11">
    <location>
        <begin position="384"/>
        <end position="454"/>
    </location>
</feature>
<dbReference type="SMART" id="SM00086">
    <property type="entry name" value="PAC"/>
    <property type="match status" value="3"/>
</dbReference>
<evidence type="ECO:0000313" key="13">
    <source>
        <dbReference type="EMBL" id="MFD2163969.1"/>
    </source>
</evidence>
<dbReference type="SUPFAM" id="SSF55785">
    <property type="entry name" value="PYP-like sensor domain (PAS domain)"/>
    <property type="match status" value="4"/>
</dbReference>
<organism evidence="13 14">
    <name type="scientific">Paradesertivirga mongoliensis</name>
    <dbReference type="NCBI Taxonomy" id="2100740"/>
    <lineage>
        <taxon>Bacteria</taxon>
        <taxon>Pseudomonadati</taxon>
        <taxon>Bacteroidota</taxon>
        <taxon>Sphingobacteriia</taxon>
        <taxon>Sphingobacteriales</taxon>
        <taxon>Sphingobacteriaceae</taxon>
        <taxon>Paradesertivirga</taxon>
    </lineage>
</organism>
<feature type="domain" description="PAC" evidence="12">
    <location>
        <begin position="91"/>
        <end position="143"/>
    </location>
</feature>
<dbReference type="InterPro" id="IPR036890">
    <property type="entry name" value="HATPase_C_sf"/>
</dbReference>
<dbReference type="InterPro" id="IPR003018">
    <property type="entry name" value="GAF"/>
</dbReference>
<evidence type="ECO:0000259" key="10">
    <source>
        <dbReference type="PROSITE" id="PS50109"/>
    </source>
</evidence>
<dbReference type="SMART" id="SM00387">
    <property type="entry name" value="HATPase_c"/>
    <property type="match status" value="1"/>
</dbReference>
<dbReference type="SUPFAM" id="SSF55874">
    <property type="entry name" value="ATPase domain of HSP90 chaperone/DNA topoisomerase II/histidine kinase"/>
    <property type="match status" value="1"/>
</dbReference>